<dbReference type="NCBIfam" id="NF004501">
    <property type="entry name" value="PRK05846.1-5"/>
    <property type="match status" value="1"/>
</dbReference>
<dbReference type="InterPro" id="IPR001750">
    <property type="entry name" value="ND/Mrp_TM"/>
</dbReference>
<dbReference type="Proteomes" id="UP000065521">
    <property type="component" value="Unassembled WGS sequence"/>
</dbReference>
<evidence type="ECO:0000256" key="8">
    <source>
        <dbReference type="SAM" id="Phobius"/>
    </source>
</evidence>
<sequence length="509" mass="54905">MQAFPILSLAIWAPILFGAFLLRAGSDRHPRRTRLIALAGALAGLAAVVPLVAGFDAHSAAMQFVEHRDWLAAFGAGWRLGIDGASLWLVVLTAFTTLVIVVASWESVTVRVAQYLASFLILSGLMVGVFTAQDGLLFFIFFEATLIPLYLLIGTWGRENRVHAAVKFFFISLAGSLLLLMAMLYLYAKSHTFDMSVWRTLQLGFAPQLLVFLGFFAAFAVKVPMWPVHTWLRDVYSDGPTGAALMLGMLKLGGYGFLRFALPITPDASHFFAPAVIALSLFAIIYASLLALAQTDLGKLLAYSTVAHMGLVTLGLFLFNRIGVEGAIVQLVSYGFVAGAMLLCVSVLSDRMNTRAIAEYGGVANVMPRFATFALLFSMANVGLPGTSGFVGEFMIIMGAIRFNFWIGALAALTLILSASYTLWMLKRVVFGKVASPRIAQLVDLNRREIVVFASLALIVLMVGVDPKPFTDAIDPTVARLIDEAGQSKVPDGDGTTPARSSFVASVHG</sequence>
<organism evidence="10 11">
    <name type="scientific">Burkholderia ubonensis</name>
    <dbReference type="NCBI Taxonomy" id="101571"/>
    <lineage>
        <taxon>Bacteria</taxon>
        <taxon>Pseudomonadati</taxon>
        <taxon>Pseudomonadota</taxon>
        <taxon>Betaproteobacteria</taxon>
        <taxon>Burkholderiales</taxon>
        <taxon>Burkholderiaceae</taxon>
        <taxon>Burkholderia</taxon>
        <taxon>Burkholderia cepacia complex</taxon>
    </lineage>
</organism>
<gene>
    <name evidence="10" type="ORF">WI38_24685</name>
</gene>
<dbReference type="InterPro" id="IPR003918">
    <property type="entry name" value="NADH_UbQ_OxRdtase"/>
</dbReference>
<feature type="transmembrane region" description="Helical" evidence="8">
    <location>
        <begin position="331"/>
        <end position="349"/>
    </location>
</feature>
<evidence type="ECO:0000256" key="7">
    <source>
        <dbReference type="SAM" id="MobiDB-lite"/>
    </source>
</evidence>
<feature type="transmembrane region" description="Helical" evidence="8">
    <location>
        <begin position="168"/>
        <end position="188"/>
    </location>
</feature>
<comment type="subcellular location">
    <subcellularLocation>
        <location evidence="1">Endomembrane system</location>
        <topology evidence="1">Multi-pass membrane protein</topology>
    </subcellularLocation>
    <subcellularLocation>
        <location evidence="6">Membrane</location>
        <topology evidence="6">Multi-pass membrane protein</topology>
    </subcellularLocation>
</comment>
<evidence type="ECO:0000256" key="4">
    <source>
        <dbReference type="ARBA" id="ARBA00022989"/>
    </source>
</evidence>
<feature type="transmembrane region" description="Helical" evidence="8">
    <location>
        <begin position="6"/>
        <end position="23"/>
    </location>
</feature>
<dbReference type="GO" id="GO:0012505">
    <property type="term" value="C:endomembrane system"/>
    <property type="evidence" value="ECO:0007669"/>
    <property type="project" value="UniProtKB-SubCell"/>
</dbReference>
<keyword evidence="5 8" id="KW-0472">Membrane</keyword>
<evidence type="ECO:0000259" key="9">
    <source>
        <dbReference type="Pfam" id="PF00361"/>
    </source>
</evidence>
<dbReference type="GO" id="GO:0048039">
    <property type="term" value="F:ubiquinone binding"/>
    <property type="evidence" value="ECO:0007669"/>
    <property type="project" value="TreeGrafter"/>
</dbReference>
<feature type="transmembrane region" description="Helical" evidence="8">
    <location>
        <begin position="271"/>
        <end position="293"/>
    </location>
</feature>
<feature type="transmembrane region" description="Helical" evidence="8">
    <location>
        <begin position="370"/>
        <end position="391"/>
    </location>
</feature>
<feature type="transmembrane region" description="Helical" evidence="8">
    <location>
        <begin position="112"/>
        <end position="130"/>
    </location>
</feature>
<evidence type="ECO:0000256" key="6">
    <source>
        <dbReference type="RuleBase" id="RU000320"/>
    </source>
</evidence>
<feature type="transmembrane region" description="Helical" evidence="8">
    <location>
        <begin position="242"/>
        <end position="265"/>
    </location>
</feature>
<evidence type="ECO:0000256" key="1">
    <source>
        <dbReference type="ARBA" id="ARBA00004127"/>
    </source>
</evidence>
<dbReference type="AlphaFoldDB" id="A0A102KLD1"/>
<dbReference type="GO" id="GO:0003954">
    <property type="term" value="F:NADH dehydrogenase activity"/>
    <property type="evidence" value="ECO:0007669"/>
    <property type="project" value="TreeGrafter"/>
</dbReference>
<protein>
    <submittedName>
        <fullName evidence="10">NADH:ubiquinone oxidoreductase subunit M</fullName>
    </submittedName>
</protein>
<reference evidence="10 11" key="1">
    <citation type="submission" date="2015-11" db="EMBL/GenBank/DDBJ databases">
        <title>Expanding the genomic diversity of Burkholderia species for the development of highly accurate diagnostics.</title>
        <authorList>
            <person name="Sahl J."/>
            <person name="Keim P."/>
            <person name="Wagner D."/>
        </authorList>
    </citation>
    <scope>NUCLEOTIDE SEQUENCE [LARGE SCALE GENOMIC DNA]</scope>
    <source>
        <strain evidence="10 11">RF32-BP4</strain>
    </source>
</reference>
<comment type="caution">
    <text evidence="10">The sequence shown here is derived from an EMBL/GenBank/DDBJ whole genome shotgun (WGS) entry which is preliminary data.</text>
</comment>
<dbReference type="Pfam" id="PF00361">
    <property type="entry name" value="Proton_antipo_M"/>
    <property type="match status" value="1"/>
</dbReference>
<evidence type="ECO:0000313" key="11">
    <source>
        <dbReference type="Proteomes" id="UP000065521"/>
    </source>
</evidence>
<evidence type="ECO:0000256" key="5">
    <source>
        <dbReference type="ARBA" id="ARBA00023136"/>
    </source>
</evidence>
<feature type="transmembrane region" description="Helical" evidence="8">
    <location>
        <begin position="200"/>
        <end position="221"/>
    </location>
</feature>
<evidence type="ECO:0000256" key="3">
    <source>
        <dbReference type="ARBA" id="ARBA00022692"/>
    </source>
</evidence>
<feature type="transmembrane region" description="Helical" evidence="8">
    <location>
        <begin position="403"/>
        <end position="424"/>
    </location>
</feature>
<proteinExistence type="inferred from homology"/>
<evidence type="ECO:0000313" key="10">
    <source>
        <dbReference type="EMBL" id="KUZ85267.1"/>
    </source>
</evidence>
<keyword evidence="4 8" id="KW-1133">Transmembrane helix</keyword>
<dbReference type="GO" id="GO:0016020">
    <property type="term" value="C:membrane"/>
    <property type="evidence" value="ECO:0007669"/>
    <property type="project" value="UniProtKB-SubCell"/>
</dbReference>
<dbReference type="GO" id="GO:0015990">
    <property type="term" value="P:electron transport coupled proton transport"/>
    <property type="evidence" value="ECO:0007669"/>
    <property type="project" value="TreeGrafter"/>
</dbReference>
<name>A0A102KLD1_9BURK</name>
<dbReference type="InterPro" id="IPR010227">
    <property type="entry name" value="NADH_Q_OxRdtase_chainM/4"/>
</dbReference>
<feature type="transmembrane region" description="Helical" evidence="8">
    <location>
        <begin position="35"/>
        <end position="55"/>
    </location>
</feature>
<dbReference type="NCBIfam" id="TIGR01972">
    <property type="entry name" value="NDH_I_M"/>
    <property type="match status" value="1"/>
</dbReference>
<dbReference type="PRINTS" id="PR01437">
    <property type="entry name" value="NUOXDRDTASE4"/>
</dbReference>
<accession>A0A102KLD1</accession>
<feature type="transmembrane region" description="Helical" evidence="8">
    <location>
        <begin position="300"/>
        <end position="319"/>
    </location>
</feature>
<feature type="transmembrane region" description="Helical" evidence="8">
    <location>
        <begin position="85"/>
        <end position="105"/>
    </location>
</feature>
<dbReference type="RefSeq" id="WP_059636098.1">
    <property type="nucleotide sequence ID" value="NZ_LOTK01000009.1"/>
</dbReference>
<evidence type="ECO:0000256" key="2">
    <source>
        <dbReference type="ARBA" id="ARBA00009025"/>
    </source>
</evidence>
<keyword evidence="3 6" id="KW-0812">Transmembrane</keyword>
<feature type="transmembrane region" description="Helical" evidence="8">
    <location>
        <begin position="136"/>
        <end position="156"/>
    </location>
</feature>
<feature type="domain" description="NADH:quinone oxidoreductase/Mrp antiporter transmembrane" evidence="9">
    <location>
        <begin position="132"/>
        <end position="414"/>
    </location>
</feature>
<dbReference type="EMBL" id="LOTN01000052">
    <property type="protein sequence ID" value="KUZ85267.1"/>
    <property type="molecule type" value="Genomic_DNA"/>
</dbReference>
<dbReference type="PANTHER" id="PTHR43507:SF1">
    <property type="entry name" value="NADH-UBIQUINONE OXIDOREDUCTASE CHAIN 4"/>
    <property type="match status" value="1"/>
</dbReference>
<dbReference type="PANTHER" id="PTHR43507">
    <property type="entry name" value="NADH-UBIQUINONE OXIDOREDUCTASE CHAIN 4"/>
    <property type="match status" value="1"/>
</dbReference>
<comment type="similarity">
    <text evidence="2">Belongs to the complex I subunit 4 family.</text>
</comment>
<feature type="compositionally biased region" description="Polar residues" evidence="7">
    <location>
        <begin position="498"/>
        <end position="509"/>
    </location>
</feature>
<dbReference type="GO" id="GO:0008137">
    <property type="term" value="F:NADH dehydrogenase (ubiquinone) activity"/>
    <property type="evidence" value="ECO:0007669"/>
    <property type="project" value="InterPro"/>
</dbReference>
<dbReference type="GO" id="GO:0042773">
    <property type="term" value="P:ATP synthesis coupled electron transport"/>
    <property type="evidence" value="ECO:0007669"/>
    <property type="project" value="InterPro"/>
</dbReference>
<feature type="region of interest" description="Disordered" evidence="7">
    <location>
        <begin position="487"/>
        <end position="509"/>
    </location>
</feature>
<keyword evidence="10" id="KW-0830">Ubiquinone</keyword>